<dbReference type="InterPro" id="IPR011006">
    <property type="entry name" value="CheY-like_superfamily"/>
</dbReference>
<dbReference type="InterPro" id="IPR018060">
    <property type="entry name" value="HTH_AraC"/>
</dbReference>
<dbReference type="Gene3D" id="1.10.10.60">
    <property type="entry name" value="Homeodomain-like"/>
    <property type="match status" value="2"/>
</dbReference>
<evidence type="ECO:0000259" key="7">
    <source>
        <dbReference type="PROSITE" id="PS01124"/>
    </source>
</evidence>
<dbReference type="SMART" id="SM00448">
    <property type="entry name" value="REC"/>
    <property type="match status" value="1"/>
</dbReference>
<gene>
    <name evidence="9" type="ORF">A8806_104234</name>
</gene>
<evidence type="ECO:0000259" key="8">
    <source>
        <dbReference type="PROSITE" id="PS50110"/>
    </source>
</evidence>
<dbReference type="Gene3D" id="3.40.50.2300">
    <property type="match status" value="1"/>
</dbReference>
<dbReference type="GO" id="GO:0003700">
    <property type="term" value="F:DNA-binding transcription factor activity"/>
    <property type="evidence" value="ECO:0007669"/>
    <property type="project" value="InterPro"/>
</dbReference>
<evidence type="ECO:0000256" key="1">
    <source>
        <dbReference type="ARBA" id="ARBA00018672"/>
    </source>
</evidence>
<feature type="domain" description="Response regulatory" evidence="8">
    <location>
        <begin position="3"/>
        <end position="120"/>
    </location>
</feature>
<comment type="function">
    <text evidence="5">May play the central regulatory role in sporulation. It may be an element of the effector pathway responsible for the activation of sporulation genes in response to nutritional stress. Spo0A may act in concert with spo0H (a sigma factor) to control the expression of some genes that are critical to the sporulation process.</text>
</comment>
<evidence type="ECO:0000256" key="2">
    <source>
        <dbReference type="ARBA" id="ARBA00023015"/>
    </source>
</evidence>
<sequence>MYRTVIVDDDFLVRSYLKQLDSWQRSGYEIIADLRDGEEALEVIEKEHPDLVVTDISMPLMDGIELIRRVRLDNPGIYIIVLSCHDDFEYVKEAMKLGANEYVLKNSLNEDSLYEMLEKTKPQLAGIQSRQKEVDETKKLAQMGRHSLKYHYFNGLLSGSLSPKERENRRIEAGVSGKFTNSAVVSLFMPGFGGIKANCPPLELEQYSQHLLQKLFGCLSELLGGEKEFVEEVYLGEGVFCCFLDLSQMRRDSLMRQRLTSVATACCRCSKEEPYTFAVGVSGICFGEEGIRQAYQQVREITKLYFYENSNILYYDGAPLIGRELPQEALELSREMTSYIDTHRADDMEKAFKKAAEAFERCHTESRLVIHWLKELDQKVSIERAPEAYGNIIKIGQLTEYCEEYRKKLLSSRKKEIPETAGPVIRKVVDFLHEHYRGQIGLTDAAEAANVNPAYLSYLFKQEMGIGFSNYLMDLRMECAKDLLCNTNEKIKDVAVLSGMNDYHYFSKAFKKQTGMSPADYRKQAG</sequence>
<protein>
    <recommendedName>
        <fullName evidence="1">Stage 0 sporulation protein A homolog</fullName>
    </recommendedName>
</protein>
<keyword evidence="10" id="KW-1185">Reference proteome</keyword>
<dbReference type="Pfam" id="PF12833">
    <property type="entry name" value="HTH_18"/>
    <property type="match status" value="1"/>
</dbReference>
<dbReference type="PANTHER" id="PTHR43280:SF10">
    <property type="entry name" value="REGULATORY PROTEIN POCR"/>
    <property type="match status" value="1"/>
</dbReference>
<dbReference type="InterPro" id="IPR018062">
    <property type="entry name" value="HTH_AraC-typ_CS"/>
</dbReference>
<dbReference type="SMART" id="SM00342">
    <property type="entry name" value="HTH_ARAC"/>
    <property type="match status" value="1"/>
</dbReference>
<dbReference type="PROSITE" id="PS00041">
    <property type="entry name" value="HTH_ARAC_FAMILY_1"/>
    <property type="match status" value="1"/>
</dbReference>
<comment type="caution">
    <text evidence="9">The sequence shown here is derived from an EMBL/GenBank/DDBJ whole genome shotgun (WGS) entry which is preliminary data.</text>
</comment>
<organism evidence="9 10">
    <name type="scientific">Faecalicatena orotica</name>
    <dbReference type="NCBI Taxonomy" id="1544"/>
    <lineage>
        <taxon>Bacteria</taxon>
        <taxon>Bacillati</taxon>
        <taxon>Bacillota</taxon>
        <taxon>Clostridia</taxon>
        <taxon>Lachnospirales</taxon>
        <taxon>Lachnospiraceae</taxon>
        <taxon>Faecalicatena</taxon>
    </lineage>
</organism>
<keyword evidence="2" id="KW-0805">Transcription regulation</keyword>
<dbReference type="SUPFAM" id="SSF52172">
    <property type="entry name" value="CheY-like"/>
    <property type="match status" value="1"/>
</dbReference>
<evidence type="ECO:0000256" key="4">
    <source>
        <dbReference type="ARBA" id="ARBA00023163"/>
    </source>
</evidence>
<dbReference type="GO" id="GO:0000160">
    <property type="term" value="P:phosphorelay signal transduction system"/>
    <property type="evidence" value="ECO:0007669"/>
    <property type="project" value="InterPro"/>
</dbReference>
<dbReference type="PANTHER" id="PTHR43280">
    <property type="entry name" value="ARAC-FAMILY TRANSCRIPTIONAL REGULATOR"/>
    <property type="match status" value="1"/>
</dbReference>
<evidence type="ECO:0000313" key="9">
    <source>
        <dbReference type="EMBL" id="PWJ30364.1"/>
    </source>
</evidence>
<keyword evidence="4" id="KW-0804">Transcription</keyword>
<dbReference type="InterPro" id="IPR009057">
    <property type="entry name" value="Homeodomain-like_sf"/>
</dbReference>
<dbReference type="OrthoDB" id="9794370at2"/>
<dbReference type="Proteomes" id="UP000245845">
    <property type="component" value="Unassembled WGS sequence"/>
</dbReference>
<dbReference type="PROSITE" id="PS50110">
    <property type="entry name" value="RESPONSE_REGULATORY"/>
    <property type="match status" value="1"/>
</dbReference>
<reference evidence="9 10" key="1">
    <citation type="submission" date="2018-05" db="EMBL/GenBank/DDBJ databases">
        <title>The Hungate 1000. A catalogue of reference genomes from the rumen microbiome.</title>
        <authorList>
            <person name="Kelly W."/>
        </authorList>
    </citation>
    <scope>NUCLEOTIDE SEQUENCE [LARGE SCALE GENOMIC DNA]</scope>
    <source>
        <strain evidence="9 10">NLAE-zl-C242</strain>
    </source>
</reference>
<dbReference type="AlphaFoldDB" id="A0A2Y9C4Z3"/>
<feature type="modified residue" description="4-aspartylphosphate" evidence="6">
    <location>
        <position position="55"/>
    </location>
</feature>
<evidence type="ECO:0000256" key="3">
    <source>
        <dbReference type="ARBA" id="ARBA00023125"/>
    </source>
</evidence>
<dbReference type="Pfam" id="PF00072">
    <property type="entry name" value="Response_reg"/>
    <property type="match status" value="1"/>
</dbReference>
<dbReference type="GO" id="GO:0043565">
    <property type="term" value="F:sequence-specific DNA binding"/>
    <property type="evidence" value="ECO:0007669"/>
    <property type="project" value="InterPro"/>
</dbReference>
<evidence type="ECO:0000256" key="5">
    <source>
        <dbReference type="ARBA" id="ARBA00024867"/>
    </source>
</evidence>
<evidence type="ECO:0000256" key="6">
    <source>
        <dbReference type="PROSITE-ProRule" id="PRU00169"/>
    </source>
</evidence>
<accession>A0A2Y9C4Z3</accession>
<dbReference type="RefSeq" id="WP_109730790.1">
    <property type="nucleotide sequence ID" value="NZ_BAAACK010000019.1"/>
</dbReference>
<evidence type="ECO:0000313" key="10">
    <source>
        <dbReference type="Proteomes" id="UP000245845"/>
    </source>
</evidence>
<dbReference type="InterPro" id="IPR001789">
    <property type="entry name" value="Sig_transdc_resp-reg_receiver"/>
</dbReference>
<dbReference type="CDD" id="cd17536">
    <property type="entry name" value="REC_YesN-like"/>
    <property type="match status" value="1"/>
</dbReference>
<keyword evidence="6" id="KW-0597">Phosphoprotein</keyword>
<feature type="domain" description="HTH araC/xylS-type" evidence="7">
    <location>
        <begin position="426"/>
        <end position="524"/>
    </location>
</feature>
<dbReference type="EMBL" id="QGDL01000004">
    <property type="protein sequence ID" value="PWJ30364.1"/>
    <property type="molecule type" value="Genomic_DNA"/>
</dbReference>
<dbReference type="PROSITE" id="PS01124">
    <property type="entry name" value="HTH_ARAC_FAMILY_2"/>
    <property type="match status" value="1"/>
</dbReference>
<name>A0A2Y9C4Z3_9FIRM</name>
<proteinExistence type="predicted"/>
<dbReference type="SUPFAM" id="SSF46689">
    <property type="entry name" value="Homeodomain-like"/>
    <property type="match status" value="2"/>
</dbReference>
<keyword evidence="3" id="KW-0238">DNA-binding</keyword>